<proteinExistence type="predicted"/>
<organism evidence="1 2">
    <name type="scientific">Nesterenkonia halobia</name>
    <dbReference type="NCBI Taxonomy" id="37922"/>
    <lineage>
        <taxon>Bacteria</taxon>
        <taxon>Bacillati</taxon>
        <taxon>Actinomycetota</taxon>
        <taxon>Actinomycetes</taxon>
        <taxon>Micrococcales</taxon>
        <taxon>Micrococcaceae</taxon>
        <taxon>Nesterenkonia</taxon>
    </lineage>
</organism>
<dbReference type="Gene3D" id="3.40.50.150">
    <property type="entry name" value="Vaccinia Virus protein VP39"/>
    <property type="match status" value="1"/>
</dbReference>
<comment type="caution">
    <text evidence="1">The sequence shown here is derived from an EMBL/GenBank/DDBJ whole genome shotgun (WGS) entry which is preliminary data.</text>
</comment>
<evidence type="ECO:0000313" key="1">
    <source>
        <dbReference type="EMBL" id="GAA3285751.1"/>
    </source>
</evidence>
<gene>
    <name evidence="1" type="ORF">GCM10020260_18990</name>
</gene>
<accession>A0ABP6RGM2</accession>
<evidence type="ECO:0000313" key="2">
    <source>
        <dbReference type="Proteomes" id="UP001501736"/>
    </source>
</evidence>
<keyword evidence="2" id="KW-1185">Reference proteome</keyword>
<dbReference type="Proteomes" id="UP001501736">
    <property type="component" value="Unassembled WGS sequence"/>
</dbReference>
<dbReference type="InterPro" id="IPR029063">
    <property type="entry name" value="SAM-dependent_MTases_sf"/>
</dbReference>
<dbReference type="RefSeq" id="WP_344720648.1">
    <property type="nucleotide sequence ID" value="NZ_BAAAYG010000007.1"/>
</dbReference>
<dbReference type="NCBIfam" id="NF037959">
    <property type="entry name" value="MFS_SpdSyn"/>
    <property type="match status" value="1"/>
</dbReference>
<reference evidence="2" key="1">
    <citation type="journal article" date="2019" name="Int. J. Syst. Evol. Microbiol.">
        <title>The Global Catalogue of Microorganisms (GCM) 10K type strain sequencing project: providing services to taxonomists for standard genome sequencing and annotation.</title>
        <authorList>
            <consortium name="The Broad Institute Genomics Platform"/>
            <consortium name="The Broad Institute Genome Sequencing Center for Infectious Disease"/>
            <person name="Wu L."/>
            <person name="Ma J."/>
        </authorList>
    </citation>
    <scope>NUCLEOTIDE SEQUENCE [LARGE SCALE GENOMIC DNA]</scope>
    <source>
        <strain evidence="2">JCM 11483</strain>
    </source>
</reference>
<protein>
    <submittedName>
        <fullName evidence="1">Fused MFS/spermidine synthase</fullName>
    </submittedName>
</protein>
<dbReference type="EMBL" id="BAAAYG010000007">
    <property type="protein sequence ID" value="GAA3285751.1"/>
    <property type="molecule type" value="Genomic_DNA"/>
</dbReference>
<sequence length="275" mass="28680">MARLPASVRLSASGTVAELRCDELTDAGVVLSIDGAEQSHVEVADPDFLLHDYTVRESAVLRTAARDLVRADARGQVLHLGAGALTLPRWLGHHAPGLEQTVVDVEPELVDFVLAHLPMEPAPRSVVADAATVFADDGALAGERFDLVLVDLFNSSEAPEALTSTAFHRTTLGATADGGLLLMNLGDEPPMDFAAEQVRRVAEALGPLGAAADELWDRLLLTAPADVVAGEAEGNLVLAASPQAPFAEATVNAVWASGPHPGETLTGAALRDWAG</sequence>
<name>A0ABP6RGM2_9MICC</name>
<dbReference type="SUPFAM" id="SSF53335">
    <property type="entry name" value="S-adenosyl-L-methionine-dependent methyltransferases"/>
    <property type="match status" value="1"/>
</dbReference>